<evidence type="ECO:0000313" key="2">
    <source>
        <dbReference type="EMBL" id="PUZ42441.1"/>
    </source>
</evidence>
<feature type="compositionally biased region" description="Low complexity" evidence="1">
    <location>
        <begin position="67"/>
        <end position="86"/>
    </location>
</feature>
<proteinExistence type="predicted"/>
<feature type="region of interest" description="Disordered" evidence="1">
    <location>
        <begin position="67"/>
        <end position="286"/>
    </location>
</feature>
<dbReference type="AlphaFoldDB" id="A0A2T7CGI2"/>
<feature type="compositionally biased region" description="Gly residues" evidence="1">
    <location>
        <begin position="231"/>
        <end position="241"/>
    </location>
</feature>
<protein>
    <submittedName>
        <fullName evidence="2">Uncharacterized protein</fullName>
    </submittedName>
</protein>
<name>A0A2T7CGI2_9POAL</name>
<gene>
    <name evidence="2" type="ORF">GQ55_9G582400</name>
</gene>
<evidence type="ECO:0000256" key="1">
    <source>
        <dbReference type="SAM" id="MobiDB-lite"/>
    </source>
</evidence>
<feature type="compositionally biased region" description="Basic residues" evidence="1">
    <location>
        <begin position="163"/>
        <end position="175"/>
    </location>
</feature>
<keyword evidence="3" id="KW-1185">Reference proteome</keyword>
<evidence type="ECO:0000313" key="3">
    <source>
        <dbReference type="Proteomes" id="UP000244336"/>
    </source>
</evidence>
<sequence>MLAPPHTSHRSQPSQQPNTIIGRLIHKDTSPGASTRPARPSQVRYHHFWHRTDRGCRATTAPAADGVSAVGAPAGGQQAAAVPLPRGQRRRRLHRHQQEAEAGRRRRSRRQPRGGRRRNRAQFRRRAASPRVATLPRHQVGADPLLQHEDAEADVEGPERRAGLPRRTGRRRRRGGVGELRASGAGPGAQPHVLAAPGARPPGEEEAQACRPAAGTSNNGSRAPSARGGHRGQLGDGGGGVRAVPHAGDDVPRQPRVPQLQVPAHAEPRRAAAARAGGAPQARPPAALLPGLAIGQPIDGSIPCAATSMPHVYM</sequence>
<reference evidence="2 3" key="1">
    <citation type="submission" date="2018-04" db="EMBL/GenBank/DDBJ databases">
        <title>WGS assembly of Panicum hallii var. hallii HAL2.</title>
        <authorList>
            <person name="Lovell J."/>
            <person name="Jenkins J."/>
            <person name="Lowry D."/>
            <person name="Mamidi S."/>
            <person name="Sreedasyam A."/>
            <person name="Weng X."/>
            <person name="Barry K."/>
            <person name="Bonette J."/>
            <person name="Campitelli B."/>
            <person name="Daum C."/>
            <person name="Gordon S."/>
            <person name="Gould B."/>
            <person name="Lipzen A."/>
            <person name="MacQueen A."/>
            <person name="Palacio-Mejia J."/>
            <person name="Plott C."/>
            <person name="Shakirov E."/>
            <person name="Shu S."/>
            <person name="Yoshinaga Y."/>
            <person name="Zane M."/>
            <person name="Rokhsar D."/>
            <person name="Grimwood J."/>
            <person name="Schmutz J."/>
            <person name="Juenger T."/>
        </authorList>
    </citation>
    <scope>NUCLEOTIDE SEQUENCE [LARGE SCALE GENOMIC DNA]</scope>
    <source>
        <strain evidence="3">cv. HAL2</strain>
    </source>
</reference>
<feature type="region of interest" description="Disordered" evidence="1">
    <location>
        <begin position="1"/>
        <end position="46"/>
    </location>
</feature>
<dbReference type="Proteomes" id="UP000244336">
    <property type="component" value="Chromosome 9"/>
</dbReference>
<organism evidence="2 3">
    <name type="scientific">Panicum hallii var. hallii</name>
    <dbReference type="NCBI Taxonomy" id="1504633"/>
    <lineage>
        <taxon>Eukaryota</taxon>
        <taxon>Viridiplantae</taxon>
        <taxon>Streptophyta</taxon>
        <taxon>Embryophyta</taxon>
        <taxon>Tracheophyta</taxon>
        <taxon>Spermatophyta</taxon>
        <taxon>Magnoliopsida</taxon>
        <taxon>Liliopsida</taxon>
        <taxon>Poales</taxon>
        <taxon>Poaceae</taxon>
        <taxon>PACMAD clade</taxon>
        <taxon>Panicoideae</taxon>
        <taxon>Panicodae</taxon>
        <taxon>Paniceae</taxon>
        <taxon>Panicinae</taxon>
        <taxon>Panicum</taxon>
        <taxon>Panicum sect. Panicum</taxon>
    </lineage>
</organism>
<feature type="compositionally biased region" description="Basic residues" evidence="1">
    <location>
        <begin position="104"/>
        <end position="128"/>
    </location>
</feature>
<dbReference type="Gramene" id="PUZ42441">
    <property type="protein sequence ID" value="PUZ42441"/>
    <property type="gene ID" value="GQ55_9G582400"/>
</dbReference>
<feature type="compositionally biased region" description="Low complexity" evidence="1">
    <location>
        <begin position="254"/>
        <end position="286"/>
    </location>
</feature>
<dbReference type="EMBL" id="CM009757">
    <property type="protein sequence ID" value="PUZ42441.1"/>
    <property type="molecule type" value="Genomic_DNA"/>
</dbReference>
<feature type="compositionally biased region" description="Polar residues" evidence="1">
    <location>
        <begin position="10"/>
        <end position="19"/>
    </location>
</feature>
<accession>A0A2T7CGI2</accession>